<evidence type="ECO:0000313" key="4">
    <source>
        <dbReference type="Proteomes" id="UP001595828"/>
    </source>
</evidence>
<evidence type="ECO:0000313" key="3">
    <source>
        <dbReference type="EMBL" id="MFC4293629.1"/>
    </source>
</evidence>
<feature type="region of interest" description="Disordered" evidence="1">
    <location>
        <begin position="1"/>
        <end position="29"/>
    </location>
</feature>
<protein>
    <submittedName>
        <fullName evidence="3">Helix-turn-helix domain-containing protein</fullName>
    </submittedName>
</protein>
<reference evidence="4" key="1">
    <citation type="journal article" date="2019" name="Int. J. Syst. Evol. Microbiol.">
        <title>The Global Catalogue of Microorganisms (GCM) 10K type strain sequencing project: providing services to taxonomists for standard genome sequencing and annotation.</title>
        <authorList>
            <consortium name="The Broad Institute Genomics Platform"/>
            <consortium name="The Broad Institute Genome Sequencing Center for Infectious Disease"/>
            <person name="Wu L."/>
            <person name="Ma J."/>
        </authorList>
    </citation>
    <scope>NUCLEOTIDE SEQUENCE [LARGE SCALE GENOMIC DNA]</scope>
    <source>
        <strain evidence="4">CGMCC 1.12989</strain>
    </source>
</reference>
<evidence type="ECO:0000259" key="2">
    <source>
        <dbReference type="PROSITE" id="PS01124"/>
    </source>
</evidence>
<dbReference type="Proteomes" id="UP001595828">
    <property type="component" value="Unassembled WGS sequence"/>
</dbReference>
<name>A0ABV8RLG8_9SPHN</name>
<dbReference type="PROSITE" id="PS01124">
    <property type="entry name" value="HTH_ARAC_FAMILY_2"/>
    <property type="match status" value="1"/>
</dbReference>
<gene>
    <name evidence="3" type="ORF">ACFO0A_01005</name>
</gene>
<accession>A0ABV8RLG8</accession>
<dbReference type="EMBL" id="JBHSDR010000003">
    <property type="protein sequence ID" value="MFC4293629.1"/>
    <property type="molecule type" value="Genomic_DNA"/>
</dbReference>
<evidence type="ECO:0000256" key="1">
    <source>
        <dbReference type="SAM" id="MobiDB-lite"/>
    </source>
</evidence>
<dbReference type="Gene3D" id="1.10.10.60">
    <property type="entry name" value="Homeodomain-like"/>
    <property type="match status" value="1"/>
</dbReference>
<dbReference type="RefSeq" id="WP_379537119.1">
    <property type="nucleotide sequence ID" value="NZ_JBHSDR010000003.1"/>
</dbReference>
<dbReference type="InterPro" id="IPR018060">
    <property type="entry name" value="HTH_AraC"/>
</dbReference>
<proteinExistence type="predicted"/>
<keyword evidence="4" id="KW-1185">Reference proteome</keyword>
<comment type="caution">
    <text evidence="3">The sequence shown here is derived from an EMBL/GenBank/DDBJ whole genome shotgun (WGS) entry which is preliminary data.</text>
</comment>
<organism evidence="3 4">
    <name type="scientific">Novosphingobium tardum</name>
    <dbReference type="NCBI Taxonomy" id="1538021"/>
    <lineage>
        <taxon>Bacteria</taxon>
        <taxon>Pseudomonadati</taxon>
        <taxon>Pseudomonadota</taxon>
        <taxon>Alphaproteobacteria</taxon>
        <taxon>Sphingomonadales</taxon>
        <taxon>Sphingomonadaceae</taxon>
        <taxon>Novosphingobium</taxon>
    </lineage>
</organism>
<feature type="domain" description="HTH araC/xylS-type" evidence="2">
    <location>
        <begin position="192"/>
        <end position="281"/>
    </location>
</feature>
<sequence>MPKTTPAKDPGVAPVSGATRDGQPLSLSRAPPADLAPWISRLFVTIVDTPADHIIDCGILNDTAFVRFLVRGDWATRTADGDLRFGRAALFFGPQSRRLPVTVRGPFAMAGFGLRPGTCHALGGPRVPDWLDRLAPLDSMGPGGAALAGAIDPDGSPEDWLTAMETALRKIVAASGGALPDPVSARFDRAAFADPGIAVGEFARAEGIDPGRVGRIVRRDFGLPPKQVLMRARALDMASHLRGVADNAEAEELALRYYDQSHLIREFVHFLGQTPTQFVQEPQPILTLGLEARQARRLEELGRLVPGAVRPWERDLSRTES</sequence>